<evidence type="ECO:0000256" key="1">
    <source>
        <dbReference type="ARBA" id="ARBA00004651"/>
    </source>
</evidence>
<evidence type="ECO:0000256" key="3">
    <source>
        <dbReference type="ARBA" id="ARBA00022692"/>
    </source>
</evidence>
<keyword evidence="3 7" id="KW-0812">Transmembrane</keyword>
<evidence type="ECO:0000256" key="4">
    <source>
        <dbReference type="ARBA" id="ARBA00022801"/>
    </source>
</evidence>
<dbReference type="KEGG" id="halt:IM660_15830"/>
<dbReference type="EMBL" id="CP063169">
    <property type="protein sequence ID" value="QOR70082.1"/>
    <property type="molecule type" value="Genomic_DNA"/>
</dbReference>
<dbReference type="SUPFAM" id="SSF48317">
    <property type="entry name" value="Acid phosphatase/Vanadium-dependent haloperoxidase"/>
    <property type="match status" value="1"/>
</dbReference>
<dbReference type="Proteomes" id="UP000593758">
    <property type="component" value="Chromosome"/>
</dbReference>
<dbReference type="RefSeq" id="WP_193496773.1">
    <property type="nucleotide sequence ID" value="NZ_CP063169.1"/>
</dbReference>
<evidence type="ECO:0000259" key="8">
    <source>
        <dbReference type="SMART" id="SM00014"/>
    </source>
</evidence>
<dbReference type="InterPro" id="IPR036938">
    <property type="entry name" value="PAP2/HPO_sf"/>
</dbReference>
<dbReference type="CDD" id="cd01610">
    <property type="entry name" value="PAP2_like"/>
    <property type="match status" value="1"/>
</dbReference>
<keyword evidence="6 7" id="KW-0472">Membrane</keyword>
<dbReference type="AlphaFoldDB" id="A0A7M1STI4"/>
<dbReference type="PANTHER" id="PTHR14969">
    <property type="entry name" value="SPHINGOSINE-1-PHOSPHATE PHOSPHOHYDROLASE"/>
    <property type="match status" value="1"/>
</dbReference>
<accession>A0A7M1STI4</accession>
<evidence type="ECO:0000256" key="5">
    <source>
        <dbReference type="ARBA" id="ARBA00022989"/>
    </source>
</evidence>
<protein>
    <submittedName>
        <fullName evidence="9">Phosphatase PAP2 family protein</fullName>
    </submittedName>
</protein>
<feature type="transmembrane region" description="Helical" evidence="7">
    <location>
        <begin position="131"/>
        <end position="153"/>
    </location>
</feature>
<dbReference type="Pfam" id="PF01569">
    <property type="entry name" value="PAP2"/>
    <property type="match status" value="1"/>
</dbReference>
<keyword evidence="2" id="KW-1003">Cell membrane</keyword>
<name>A0A7M1STI4_9MICO</name>
<dbReference type="GO" id="GO:0016787">
    <property type="term" value="F:hydrolase activity"/>
    <property type="evidence" value="ECO:0007669"/>
    <property type="project" value="UniProtKB-KW"/>
</dbReference>
<dbReference type="InterPro" id="IPR000326">
    <property type="entry name" value="PAP2/HPO"/>
</dbReference>
<keyword evidence="4" id="KW-0378">Hydrolase</keyword>
<sequence>MNGIELLSEVTLLALALATAATGILAWRRSKERRALLFAASAGVVCAYGLSETAKLLFAQERPCTRWALPGECPPPGDWSLPSNHATLAFGAVIVIALATRHAWVTWAALTTAILVGTGRILQGVHYLHDVAFGALLGASVPAVAALIIHAWMKRRPGRV</sequence>
<feature type="domain" description="Phosphatidic acid phosphatase type 2/haloperoxidase" evidence="8">
    <location>
        <begin position="35"/>
        <end position="146"/>
    </location>
</feature>
<feature type="transmembrane region" description="Helical" evidence="7">
    <location>
        <begin position="105"/>
        <end position="125"/>
    </location>
</feature>
<comment type="subcellular location">
    <subcellularLocation>
        <location evidence="1">Cell membrane</location>
        <topology evidence="1">Multi-pass membrane protein</topology>
    </subcellularLocation>
</comment>
<evidence type="ECO:0000256" key="6">
    <source>
        <dbReference type="ARBA" id="ARBA00023136"/>
    </source>
</evidence>
<evidence type="ECO:0000256" key="2">
    <source>
        <dbReference type="ARBA" id="ARBA00022475"/>
    </source>
</evidence>
<dbReference type="SMART" id="SM00014">
    <property type="entry name" value="acidPPc"/>
    <property type="match status" value="1"/>
</dbReference>
<reference evidence="9 10" key="1">
    <citation type="submission" date="2020-10" db="EMBL/GenBank/DDBJ databases">
        <title>Haloactinobacterium sp. RN3S43, a bacterium isolated from saline soil.</title>
        <authorList>
            <person name="Sun J.-Q."/>
        </authorList>
    </citation>
    <scope>NUCLEOTIDE SEQUENCE [LARGE SCALE GENOMIC DNA]</scope>
    <source>
        <strain evidence="9 10">RN3S43</strain>
    </source>
</reference>
<proteinExistence type="predicted"/>
<organism evidence="9 10">
    <name type="scientific">Ruania alkalisoli</name>
    <dbReference type="NCBI Taxonomy" id="2779775"/>
    <lineage>
        <taxon>Bacteria</taxon>
        <taxon>Bacillati</taxon>
        <taxon>Actinomycetota</taxon>
        <taxon>Actinomycetes</taxon>
        <taxon>Micrococcales</taxon>
        <taxon>Ruaniaceae</taxon>
        <taxon>Ruania</taxon>
    </lineage>
</organism>
<dbReference type="PANTHER" id="PTHR14969:SF62">
    <property type="entry name" value="DECAPRENYLPHOSPHORYL-5-PHOSPHORIBOSE PHOSPHATASE RV3807C-RELATED"/>
    <property type="match status" value="1"/>
</dbReference>
<dbReference type="Gene3D" id="1.20.144.10">
    <property type="entry name" value="Phosphatidic acid phosphatase type 2/haloperoxidase"/>
    <property type="match status" value="1"/>
</dbReference>
<feature type="transmembrane region" description="Helical" evidence="7">
    <location>
        <begin position="6"/>
        <end position="27"/>
    </location>
</feature>
<keyword evidence="5 7" id="KW-1133">Transmembrane helix</keyword>
<keyword evidence="10" id="KW-1185">Reference proteome</keyword>
<evidence type="ECO:0000256" key="7">
    <source>
        <dbReference type="SAM" id="Phobius"/>
    </source>
</evidence>
<dbReference type="GO" id="GO:0005886">
    <property type="term" value="C:plasma membrane"/>
    <property type="evidence" value="ECO:0007669"/>
    <property type="project" value="UniProtKB-SubCell"/>
</dbReference>
<evidence type="ECO:0000313" key="10">
    <source>
        <dbReference type="Proteomes" id="UP000593758"/>
    </source>
</evidence>
<evidence type="ECO:0000313" key="9">
    <source>
        <dbReference type="EMBL" id="QOR70082.1"/>
    </source>
</evidence>
<gene>
    <name evidence="9" type="ORF">IM660_15830</name>
</gene>